<evidence type="ECO:0000256" key="2">
    <source>
        <dbReference type="ARBA" id="ARBA00023015"/>
    </source>
</evidence>
<dbReference type="InterPro" id="IPR036388">
    <property type="entry name" value="WH-like_DNA-bd_sf"/>
</dbReference>
<evidence type="ECO:0000259" key="5">
    <source>
        <dbReference type="PROSITE" id="PS50931"/>
    </source>
</evidence>
<dbReference type="Gene3D" id="1.10.10.10">
    <property type="entry name" value="Winged helix-like DNA-binding domain superfamily/Winged helix DNA-binding domain"/>
    <property type="match status" value="1"/>
</dbReference>
<dbReference type="GO" id="GO:0019619">
    <property type="term" value="P:3,4-dihydroxybenzoate catabolic process"/>
    <property type="evidence" value="ECO:0007669"/>
    <property type="project" value="InterPro"/>
</dbReference>
<evidence type="ECO:0000313" key="7">
    <source>
        <dbReference type="Proteomes" id="UP000220836"/>
    </source>
</evidence>
<accession>A0A238KEC9</accession>
<name>A0A238KEC9_9RHOB</name>
<dbReference type="GO" id="GO:0003677">
    <property type="term" value="F:DNA binding"/>
    <property type="evidence" value="ECO:0007669"/>
    <property type="project" value="UniProtKB-KW"/>
</dbReference>
<dbReference type="NCBIfam" id="TIGR02424">
    <property type="entry name" value="TF_pcaQ"/>
    <property type="match status" value="1"/>
</dbReference>
<dbReference type="SUPFAM" id="SSF53850">
    <property type="entry name" value="Periplasmic binding protein-like II"/>
    <property type="match status" value="1"/>
</dbReference>
<sequence length="310" mass="33461">MDRRIKFRHLDAFSAIARARSFKVAAEQLNLTQPAISKTVKELEEILGVVMMERSRAGVTLTPEGEVFLQFAEQSTAALRHGLRSIRTAGTSAGQLKVGALPSVASSLLPQSALDFAKKNPDTLLEVHEGPHHDLISRLRSGGLDLVVGRLGRPETMAGLVFQQLYTEEVVIVARPDSPALAVRDFEALDAFRVLYPPKDSAIRSLMARLLISKGIPLFQNRIESASPVFGRAVVVEDANTIWFISRGVVATDLAKGRLIRLDIDTTATAGAVGIMSRAEEVPSVAARAFERTLVTICEQNGALVKGASG</sequence>
<dbReference type="Pfam" id="PF00126">
    <property type="entry name" value="HTH_1"/>
    <property type="match status" value="1"/>
</dbReference>
<dbReference type="SUPFAM" id="SSF46785">
    <property type="entry name" value="Winged helix' DNA-binding domain"/>
    <property type="match status" value="1"/>
</dbReference>
<proteinExistence type="inferred from homology"/>
<comment type="similarity">
    <text evidence="1">Belongs to the LysR transcriptional regulatory family.</text>
</comment>
<evidence type="ECO:0000313" key="6">
    <source>
        <dbReference type="EMBL" id="SMX41225.1"/>
    </source>
</evidence>
<feature type="domain" description="HTH lysR-type" evidence="5">
    <location>
        <begin position="5"/>
        <end position="62"/>
    </location>
</feature>
<dbReference type="PANTHER" id="PTHR30419:SF8">
    <property type="entry name" value="NITROGEN ASSIMILATION TRANSCRIPTIONAL ACTIVATOR-RELATED"/>
    <property type="match status" value="1"/>
</dbReference>
<dbReference type="InterPro" id="IPR050950">
    <property type="entry name" value="HTH-type_LysR_regulators"/>
</dbReference>
<dbReference type="Proteomes" id="UP000220836">
    <property type="component" value="Unassembled WGS sequence"/>
</dbReference>
<dbReference type="Gene3D" id="3.40.190.10">
    <property type="entry name" value="Periplasmic binding protein-like II"/>
    <property type="match status" value="2"/>
</dbReference>
<dbReference type="InterPro" id="IPR005119">
    <property type="entry name" value="LysR_subst-bd"/>
</dbReference>
<dbReference type="GO" id="GO:0045893">
    <property type="term" value="P:positive regulation of DNA-templated transcription"/>
    <property type="evidence" value="ECO:0007669"/>
    <property type="project" value="InterPro"/>
</dbReference>
<evidence type="ECO:0000256" key="3">
    <source>
        <dbReference type="ARBA" id="ARBA00023125"/>
    </source>
</evidence>
<protein>
    <submittedName>
        <fullName evidence="6">HTH-type transcriptional regulator GbpR</fullName>
    </submittedName>
</protein>
<dbReference type="RefSeq" id="WP_097804718.1">
    <property type="nucleotide sequence ID" value="NZ_FXYH01000007.1"/>
</dbReference>
<dbReference type="EMBL" id="FXYH01000007">
    <property type="protein sequence ID" value="SMX41225.1"/>
    <property type="molecule type" value="Genomic_DNA"/>
</dbReference>
<dbReference type="GO" id="GO:0003700">
    <property type="term" value="F:DNA-binding transcription factor activity"/>
    <property type="evidence" value="ECO:0007669"/>
    <property type="project" value="InterPro"/>
</dbReference>
<keyword evidence="3" id="KW-0238">DNA-binding</keyword>
<dbReference type="FunFam" id="1.10.10.10:FF:000001">
    <property type="entry name" value="LysR family transcriptional regulator"/>
    <property type="match status" value="1"/>
</dbReference>
<keyword evidence="4" id="KW-0804">Transcription</keyword>
<dbReference type="AlphaFoldDB" id="A0A238KEC9"/>
<dbReference type="PANTHER" id="PTHR30419">
    <property type="entry name" value="HTH-TYPE TRANSCRIPTIONAL REGULATOR YBHD"/>
    <property type="match status" value="1"/>
</dbReference>
<dbReference type="PRINTS" id="PR00039">
    <property type="entry name" value="HTHLYSR"/>
</dbReference>
<evidence type="ECO:0000256" key="1">
    <source>
        <dbReference type="ARBA" id="ARBA00009437"/>
    </source>
</evidence>
<dbReference type="Pfam" id="PF03466">
    <property type="entry name" value="LysR_substrate"/>
    <property type="match status" value="1"/>
</dbReference>
<organism evidence="6 7">
    <name type="scientific">Pelagimonas varians</name>
    <dbReference type="NCBI Taxonomy" id="696760"/>
    <lineage>
        <taxon>Bacteria</taxon>
        <taxon>Pseudomonadati</taxon>
        <taxon>Pseudomonadota</taxon>
        <taxon>Alphaproteobacteria</taxon>
        <taxon>Rhodobacterales</taxon>
        <taxon>Roseobacteraceae</taxon>
        <taxon>Pelagimonas</taxon>
    </lineage>
</organism>
<reference evidence="6 7" key="1">
    <citation type="submission" date="2017-05" db="EMBL/GenBank/DDBJ databases">
        <authorList>
            <person name="Song R."/>
            <person name="Chenine A.L."/>
            <person name="Ruprecht R.M."/>
        </authorList>
    </citation>
    <scope>NUCLEOTIDE SEQUENCE [LARGE SCALE GENOMIC DNA]</scope>
    <source>
        <strain evidence="6 7">CECT 8663</strain>
    </source>
</reference>
<keyword evidence="7" id="KW-1185">Reference proteome</keyword>
<evidence type="ECO:0000256" key="4">
    <source>
        <dbReference type="ARBA" id="ARBA00023163"/>
    </source>
</evidence>
<gene>
    <name evidence="6" type="primary">gbpR_1</name>
    <name evidence="6" type="ORF">PEV8663_02209</name>
</gene>
<dbReference type="InterPro" id="IPR000847">
    <property type="entry name" value="LysR_HTH_N"/>
</dbReference>
<keyword evidence="2" id="KW-0805">Transcription regulation</keyword>
<dbReference type="InterPro" id="IPR012787">
    <property type="entry name" value="TF_PcaQ"/>
</dbReference>
<dbReference type="InterPro" id="IPR036390">
    <property type="entry name" value="WH_DNA-bd_sf"/>
</dbReference>
<dbReference type="PROSITE" id="PS50931">
    <property type="entry name" value="HTH_LYSR"/>
    <property type="match status" value="1"/>
</dbReference>
<dbReference type="OrthoDB" id="9803030at2"/>
<dbReference type="GO" id="GO:0005829">
    <property type="term" value="C:cytosol"/>
    <property type="evidence" value="ECO:0007669"/>
    <property type="project" value="TreeGrafter"/>
</dbReference>